<dbReference type="InterPro" id="IPR000182">
    <property type="entry name" value="GNAT_dom"/>
</dbReference>
<protein>
    <submittedName>
        <fullName evidence="2">GNAT family protein</fullName>
        <ecNumber evidence="2">2.-.-.-</ecNumber>
    </submittedName>
</protein>
<sequence length="239" mass="26427">MNSPQVSAHSLSPVLPLPDWRSAGKPPVAAIQGEVATLLPLDAPRHGAALFRLFAGDDAHWEHLPYGPFSDEDAFMTWLALTVAPADVSLYVVFAKGQDQPLGFLGFRQTVQAHGAVEIGHVNFSAGLRRTRLATEAVYLLLRTAFQLGYRRCEWRCDSRNAASESAARRLGFRFEGTLRQAMVVKRRNRDTHVFSMLDGEWHALRSAYEAYLADGNFSADGRQLRPLSDFLSAASEIA</sequence>
<reference evidence="2 3" key="1">
    <citation type="submission" date="2024-05" db="EMBL/GenBank/DDBJ databases">
        <authorList>
            <person name="De Oliveira J.P."/>
            <person name="Noriler S.A."/>
            <person name="De Oliveira A.G."/>
            <person name="Sipoli D.S."/>
        </authorList>
    </citation>
    <scope>NUCLEOTIDE SEQUENCE [LARGE SCALE GENOMIC DNA]</scope>
    <source>
        <strain evidence="2 3">LABIM192</strain>
    </source>
</reference>
<keyword evidence="3" id="KW-1185">Reference proteome</keyword>
<name>A0ABV0IR98_9NEIS</name>
<accession>A0ABV0IR98</accession>
<dbReference type="PANTHER" id="PTHR43441">
    <property type="entry name" value="RIBOSOMAL-PROTEIN-SERINE ACETYLTRANSFERASE"/>
    <property type="match status" value="1"/>
</dbReference>
<comment type="caution">
    <text evidence="2">The sequence shown here is derived from an EMBL/GenBank/DDBJ whole genome shotgun (WGS) entry which is preliminary data.</text>
</comment>
<gene>
    <name evidence="2" type="ORF">ABI908_06610</name>
</gene>
<dbReference type="Gene3D" id="3.40.630.30">
    <property type="match status" value="1"/>
</dbReference>
<dbReference type="Pfam" id="PF13302">
    <property type="entry name" value="Acetyltransf_3"/>
    <property type="match status" value="1"/>
</dbReference>
<evidence type="ECO:0000259" key="1">
    <source>
        <dbReference type="PROSITE" id="PS51186"/>
    </source>
</evidence>
<proteinExistence type="predicted"/>
<dbReference type="EC" id="2.-.-.-" evidence="2"/>
<keyword evidence="2" id="KW-0808">Transferase</keyword>
<dbReference type="GO" id="GO:0016740">
    <property type="term" value="F:transferase activity"/>
    <property type="evidence" value="ECO:0007669"/>
    <property type="project" value="UniProtKB-KW"/>
</dbReference>
<feature type="domain" description="N-acetyltransferase" evidence="1">
    <location>
        <begin position="49"/>
        <end position="191"/>
    </location>
</feature>
<dbReference type="InterPro" id="IPR016181">
    <property type="entry name" value="Acyl_CoA_acyltransferase"/>
</dbReference>
<evidence type="ECO:0000313" key="2">
    <source>
        <dbReference type="EMBL" id="MEO9383790.1"/>
    </source>
</evidence>
<dbReference type="InterPro" id="IPR051908">
    <property type="entry name" value="Ribosomal_N-acetyltransferase"/>
</dbReference>
<organism evidence="2 3">
    <name type="scientific">Chromobacterium phragmitis</name>
    <dbReference type="NCBI Taxonomy" id="2202141"/>
    <lineage>
        <taxon>Bacteria</taxon>
        <taxon>Pseudomonadati</taxon>
        <taxon>Pseudomonadota</taxon>
        <taxon>Betaproteobacteria</taxon>
        <taxon>Neisseriales</taxon>
        <taxon>Chromobacteriaceae</taxon>
        <taxon>Chromobacterium</taxon>
    </lineage>
</organism>
<dbReference type="PROSITE" id="PS51186">
    <property type="entry name" value="GNAT"/>
    <property type="match status" value="1"/>
</dbReference>
<evidence type="ECO:0000313" key="3">
    <source>
        <dbReference type="Proteomes" id="UP001462502"/>
    </source>
</evidence>
<dbReference type="RefSeq" id="WP_347936958.1">
    <property type="nucleotide sequence ID" value="NZ_CP158160.1"/>
</dbReference>
<dbReference type="Proteomes" id="UP001462502">
    <property type="component" value="Unassembled WGS sequence"/>
</dbReference>
<dbReference type="PANTHER" id="PTHR43441:SF2">
    <property type="entry name" value="FAMILY ACETYLTRANSFERASE, PUTATIVE (AFU_ORTHOLOGUE AFUA_7G00850)-RELATED"/>
    <property type="match status" value="1"/>
</dbReference>
<dbReference type="EMBL" id="JBDXMI010000001">
    <property type="protein sequence ID" value="MEO9383790.1"/>
    <property type="molecule type" value="Genomic_DNA"/>
</dbReference>
<dbReference type="SUPFAM" id="SSF55729">
    <property type="entry name" value="Acyl-CoA N-acyltransferases (Nat)"/>
    <property type="match status" value="1"/>
</dbReference>